<dbReference type="GO" id="GO:0000981">
    <property type="term" value="F:DNA-binding transcription factor activity, RNA polymerase II-specific"/>
    <property type="evidence" value="ECO:0007669"/>
    <property type="project" value="TreeGrafter"/>
</dbReference>
<dbReference type="CDD" id="cd00086">
    <property type="entry name" value="homeodomain"/>
    <property type="match status" value="1"/>
</dbReference>
<evidence type="ECO:0000256" key="1">
    <source>
        <dbReference type="ARBA" id="ARBA00004123"/>
    </source>
</evidence>
<dbReference type="PROSITE" id="PS50071">
    <property type="entry name" value="HOMEOBOX_2"/>
    <property type="match status" value="1"/>
</dbReference>
<evidence type="ECO:0000313" key="10">
    <source>
        <dbReference type="Proteomes" id="UP000271889"/>
    </source>
</evidence>
<keyword evidence="5 6" id="KW-0371">Homeobox</keyword>
<feature type="region of interest" description="Disordered" evidence="7">
    <location>
        <begin position="82"/>
        <end position="124"/>
    </location>
</feature>
<evidence type="ECO:0000259" key="8">
    <source>
        <dbReference type="PROSITE" id="PS50071"/>
    </source>
</evidence>
<dbReference type="InterPro" id="IPR051968">
    <property type="entry name" value="ZnFinger_Homeobox_TR"/>
</dbReference>
<dbReference type="SUPFAM" id="SSF46689">
    <property type="entry name" value="Homeodomain-like"/>
    <property type="match status" value="1"/>
</dbReference>
<evidence type="ECO:0000256" key="4">
    <source>
        <dbReference type="ARBA" id="ARBA00022833"/>
    </source>
</evidence>
<name>A0A3P6S4M2_CYLGO</name>
<keyword evidence="5 6" id="KW-0238">DNA-binding</keyword>
<dbReference type="EMBL" id="UYRV01017849">
    <property type="protein sequence ID" value="VDK63823.1"/>
    <property type="molecule type" value="Genomic_DNA"/>
</dbReference>
<reference evidence="9 10" key="1">
    <citation type="submission" date="2018-11" db="EMBL/GenBank/DDBJ databases">
        <authorList>
            <consortium name="Pathogen Informatics"/>
        </authorList>
    </citation>
    <scope>NUCLEOTIDE SEQUENCE [LARGE SCALE GENOMIC DNA]</scope>
</reference>
<dbReference type="SMART" id="SM00389">
    <property type="entry name" value="HOX"/>
    <property type="match status" value="1"/>
</dbReference>
<keyword evidence="2" id="KW-0479">Metal-binding</keyword>
<dbReference type="PROSITE" id="PS00028">
    <property type="entry name" value="ZINC_FINGER_C2H2_1"/>
    <property type="match status" value="1"/>
</dbReference>
<protein>
    <recommendedName>
        <fullName evidence="8">Homeobox domain-containing protein</fullName>
    </recommendedName>
</protein>
<organism evidence="9 10">
    <name type="scientific">Cylicostephanus goldi</name>
    <name type="common">Nematode worm</name>
    <dbReference type="NCBI Taxonomy" id="71465"/>
    <lineage>
        <taxon>Eukaryota</taxon>
        <taxon>Metazoa</taxon>
        <taxon>Ecdysozoa</taxon>
        <taxon>Nematoda</taxon>
        <taxon>Chromadorea</taxon>
        <taxon>Rhabditida</taxon>
        <taxon>Rhabditina</taxon>
        <taxon>Rhabditomorpha</taxon>
        <taxon>Strongyloidea</taxon>
        <taxon>Strongylidae</taxon>
        <taxon>Cylicostephanus</taxon>
    </lineage>
</organism>
<dbReference type="GO" id="GO:0000978">
    <property type="term" value="F:RNA polymerase II cis-regulatory region sequence-specific DNA binding"/>
    <property type="evidence" value="ECO:0007669"/>
    <property type="project" value="TreeGrafter"/>
</dbReference>
<feature type="compositionally biased region" description="Basic and acidic residues" evidence="7">
    <location>
        <begin position="103"/>
        <end position="114"/>
    </location>
</feature>
<dbReference type="Pfam" id="PF00046">
    <property type="entry name" value="Homeodomain"/>
    <property type="match status" value="1"/>
</dbReference>
<dbReference type="Proteomes" id="UP000271889">
    <property type="component" value="Unassembled WGS sequence"/>
</dbReference>
<feature type="compositionally biased region" description="Polar residues" evidence="7">
    <location>
        <begin position="88"/>
        <end position="99"/>
    </location>
</feature>
<dbReference type="InterPro" id="IPR001356">
    <property type="entry name" value="HD"/>
</dbReference>
<gene>
    <name evidence="9" type="ORF">CGOC_LOCUS5762</name>
</gene>
<keyword evidence="4" id="KW-0862">Zinc</keyword>
<keyword evidence="3" id="KW-0677">Repeat</keyword>
<evidence type="ECO:0000313" key="9">
    <source>
        <dbReference type="EMBL" id="VDK63823.1"/>
    </source>
</evidence>
<evidence type="ECO:0000256" key="7">
    <source>
        <dbReference type="SAM" id="MobiDB-lite"/>
    </source>
</evidence>
<feature type="domain" description="Homeobox" evidence="8">
    <location>
        <begin position="173"/>
        <end position="232"/>
    </location>
</feature>
<dbReference type="InterPro" id="IPR013087">
    <property type="entry name" value="Znf_C2H2_type"/>
</dbReference>
<accession>A0A3P6S4M2</accession>
<keyword evidence="10" id="KW-1185">Reference proteome</keyword>
<sequence length="232" mass="25125">MVKAFGEERLSAASATIAGKLSRVAEVPDVVVEELAAVDCSHCAERLPSILALSSHYEAAHSSIIPDSVVEAFAERLAEAIPEPAPPTTNGHHNTSPAASQPARDDGEPPEKRPRSAASVADAPKPDLAQMAMLTMMGGFPFLPPNPLGGFVPAMGEFFNPLVAQQMQQLSSSPAKRARTRITDDQLKILRQYFDINNSPSEAQIKEMSIKAGLPEKVIKHWFRNTLFKVYI</sequence>
<evidence type="ECO:0000256" key="3">
    <source>
        <dbReference type="ARBA" id="ARBA00022737"/>
    </source>
</evidence>
<dbReference type="GO" id="GO:0005634">
    <property type="term" value="C:nucleus"/>
    <property type="evidence" value="ECO:0007669"/>
    <property type="project" value="UniProtKB-SubCell"/>
</dbReference>
<dbReference type="FunFam" id="1.10.10.60:FF:000064">
    <property type="entry name" value="Zinc finger homeobox protein 4"/>
    <property type="match status" value="1"/>
</dbReference>
<dbReference type="PANTHER" id="PTHR45891">
    <property type="entry name" value="ZINC FINGER HOMEOBOX PROTEIN"/>
    <property type="match status" value="1"/>
</dbReference>
<dbReference type="OrthoDB" id="6417226at2759"/>
<dbReference type="Gene3D" id="1.10.10.60">
    <property type="entry name" value="Homeodomain-like"/>
    <property type="match status" value="1"/>
</dbReference>
<evidence type="ECO:0000256" key="2">
    <source>
        <dbReference type="ARBA" id="ARBA00022723"/>
    </source>
</evidence>
<proteinExistence type="predicted"/>
<dbReference type="AlphaFoldDB" id="A0A3P6S4M2"/>
<dbReference type="InterPro" id="IPR009057">
    <property type="entry name" value="Homeodomain-like_sf"/>
</dbReference>
<evidence type="ECO:0000256" key="6">
    <source>
        <dbReference type="RuleBase" id="RU000682"/>
    </source>
</evidence>
<dbReference type="GO" id="GO:0046872">
    <property type="term" value="F:metal ion binding"/>
    <property type="evidence" value="ECO:0007669"/>
    <property type="project" value="UniProtKB-KW"/>
</dbReference>
<dbReference type="PANTHER" id="PTHR45891:SF3">
    <property type="entry name" value="ZINC FINGER PROTEIN 2"/>
    <property type="match status" value="1"/>
</dbReference>
<comment type="subcellular location">
    <subcellularLocation>
        <location evidence="1 5 6">Nucleus</location>
    </subcellularLocation>
</comment>
<evidence type="ECO:0000256" key="5">
    <source>
        <dbReference type="PROSITE-ProRule" id="PRU00108"/>
    </source>
</evidence>
<keyword evidence="5 6" id="KW-0539">Nucleus</keyword>